<feature type="transmembrane region" description="Helical" evidence="6">
    <location>
        <begin position="231"/>
        <end position="252"/>
    </location>
</feature>
<dbReference type="eggNOG" id="COG0457">
    <property type="taxonomic scope" value="Bacteria"/>
</dbReference>
<keyword evidence="3 6" id="KW-1133">Transmembrane helix</keyword>
<dbReference type="InterPro" id="IPR051533">
    <property type="entry name" value="WaaL-like"/>
</dbReference>
<dbReference type="PANTHER" id="PTHR37422:SF23">
    <property type="entry name" value="TEICHURONIC ACID BIOSYNTHESIS PROTEIN TUAE"/>
    <property type="match status" value="1"/>
</dbReference>
<evidence type="ECO:0000256" key="6">
    <source>
        <dbReference type="SAM" id="Phobius"/>
    </source>
</evidence>
<evidence type="ECO:0000256" key="2">
    <source>
        <dbReference type="ARBA" id="ARBA00022692"/>
    </source>
</evidence>
<dbReference type="SMART" id="SM00028">
    <property type="entry name" value="TPR"/>
    <property type="match status" value="4"/>
</dbReference>
<sequence length="776" mass="88398">MQHISYKLFVAILLFAPLAFGSVETWSIGLVEALIFLTTIIYCWEIRHKSQVPLKVPGAIPLFLLLLFMWVQLIPLPPSLVSFIAPGIYQAYAPILDLQENNQWIPLTVNQKSTLLEALRITSYAFFYILTVQLLSNSSLLKKTVKIIAGLATIIAFLAILQKFTSPDLIYWFRPVPERTQPFGPWINYNHYAGFMELLFPIVLALFFFYRPHKTTHRTFRHNIVSIFSTPGSNIHFFLGFGAVLILASIFLSLSRGGTISATLALLFFLLLASKKTKNTGLILPTVIIGGVLLAMTWFGWDSLFARFNSSTTETGTLVFGRWQIWQACAPLIKDNLLSGTGFGTFVHAYPQYNIQPDSRTVGHAHNDYIELLTDGGLIGFLLSAFFVFTILKHGFKGLTLRKDTYSIFLIIGSLSAILSILVHSIFDFNMHNGANGLYFFLLCGILISAGNTRIHFRNRPTLLQEAPSYWKLSFLVALPLLLLTLAFQGGIIKATQLHKEASKIYLNPRLSEKLLQKQLTTINNAISLDPLEGLYYSYRGTIFSYLQQNQPAFNNFLHASERDPLEGTYLQRIGLSLPLSSYNQASFLMEEGYKRSQNKEKMIFTLAEWYLQQEKTEQALGILRQGTERYPEVARNLPAFILAADLTREEIALFYPSTTAAWITLGEYFERAGDIEEAEYYRSRSLDFLEVEKHIKPQYFMQLFWFYKKQNRTADAVNILQLGIKWLPSYAPFHVTLANHYKEQKALLQAKQEYEQALILDPGNEKIKFQLQALE</sequence>
<dbReference type="EMBL" id="CP003985">
    <property type="protein sequence ID" value="AGF78366.1"/>
    <property type="molecule type" value="Genomic_DNA"/>
</dbReference>
<dbReference type="PROSITE" id="PS50005">
    <property type="entry name" value="TPR"/>
    <property type="match status" value="1"/>
</dbReference>
<dbReference type="PANTHER" id="PTHR37422">
    <property type="entry name" value="TEICHURONIC ACID BIOSYNTHESIS PROTEIN TUAE"/>
    <property type="match status" value="1"/>
</dbReference>
<feature type="transmembrane region" description="Helical" evidence="6">
    <location>
        <begin position="258"/>
        <end position="274"/>
    </location>
</feature>
<dbReference type="HOGENOM" id="CLU_360462_0_0_7"/>
<protein>
    <submittedName>
        <fullName evidence="8">Lipid A core-O-antigen ligase-like enyme</fullName>
    </submittedName>
</protein>
<dbReference type="GO" id="GO:0016020">
    <property type="term" value="C:membrane"/>
    <property type="evidence" value="ECO:0007669"/>
    <property type="project" value="UniProtKB-SubCell"/>
</dbReference>
<feature type="transmembrane region" description="Helical" evidence="6">
    <location>
        <begin position="377"/>
        <end position="396"/>
    </location>
</feature>
<reference evidence="9" key="1">
    <citation type="journal article" date="2013" name="Stand. Genomic Sci.">
        <title>Complete genome sequence of Desulfocapsa sulfexigens, a marine deltaproteobacterium specialized in disproportionating inorganic sulfur compounds.</title>
        <authorList>
            <person name="Finster K.W."/>
            <person name="Kjeldsen K.U."/>
            <person name="Kube M."/>
            <person name="Reinhardt R."/>
            <person name="Mussmann M."/>
            <person name="Amann R."/>
            <person name="Schreiber L."/>
        </authorList>
    </citation>
    <scope>NUCLEOTIDE SEQUENCE [LARGE SCALE GENOMIC DNA]</scope>
    <source>
        <strain evidence="9">DSM 10523 / SB164P1</strain>
    </source>
</reference>
<feature type="transmembrane region" description="Helical" evidence="6">
    <location>
        <begin position="281"/>
        <end position="301"/>
    </location>
</feature>
<dbReference type="Proteomes" id="UP000011721">
    <property type="component" value="Chromosome"/>
</dbReference>
<dbReference type="RefSeq" id="WP_015404057.1">
    <property type="nucleotide sequence ID" value="NC_020304.1"/>
</dbReference>
<dbReference type="InterPro" id="IPR011990">
    <property type="entry name" value="TPR-like_helical_dom_sf"/>
</dbReference>
<dbReference type="STRING" id="1167006.UWK_01808"/>
<evidence type="ECO:0000313" key="8">
    <source>
        <dbReference type="EMBL" id="AGF78366.1"/>
    </source>
</evidence>
<accession>M1PPM9</accession>
<feature type="repeat" description="TPR" evidence="5">
    <location>
        <begin position="732"/>
        <end position="765"/>
    </location>
</feature>
<evidence type="ECO:0000256" key="1">
    <source>
        <dbReference type="ARBA" id="ARBA00004141"/>
    </source>
</evidence>
<dbReference type="GO" id="GO:0016874">
    <property type="term" value="F:ligase activity"/>
    <property type="evidence" value="ECO:0007669"/>
    <property type="project" value="UniProtKB-KW"/>
</dbReference>
<proteinExistence type="predicted"/>
<dbReference type="Gene3D" id="1.25.40.10">
    <property type="entry name" value="Tetratricopeptide repeat domain"/>
    <property type="match status" value="2"/>
</dbReference>
<dbReference type="SUPFAM" id="SSF48452">
    <property type="entry name" value="TPR-like"/>
    <property type="match status" value="1"/>
</dbReference>
<feature type="transmembrane region" description="Helical" evidence="6">
    <location>
        <begin position="469"/>
        <end position="488"/>
    </location>
</feature>
<dbReference type="AlphaFoldDB" id="M1PPM9"/>
<keyword evidence="2 6" id="KW-0812">Transmembrane</keyword>
<dbReference type="InterPro" id="IPR007016">
    <property type="entry name" value="O-antigen_ligase-rel_domated"/>
</dbReference>
<feature type="transmembrane region" description="Helical" evidence="6">
    <location>
        <begin position="118"/>
        <end position="135"/>
    </location>
</feature>
<keyword evidence="5" id="KW-0802">TPR repeat</keyword>
<name>M1PPM9_DESSD</name>
<dbReference type="OrthoDB" id="5469233at2"/>
<evidence type="ECO:0000256" key="4">
    <source>
        <dbReference type="ARBA" id="ARBA00023136"/>
    </source>
</evidence>
<dbReference type="KEGG" id="dsf:UWK_01808"/>
<evidence type="ECO:0000256" key="3">
    <source>
        <dbReference type="ARBA" id="ARBA00022989"/>
    </source>
</evidence>
<dbReference type="Pfam" id="PF04932">
    <property type="entry name" value="Wzy_C"/>
    <property type="match status" value="1"/>
</dbReference>
<feature type="transmembrane region" description="Helical" evidence="6">
    <location>
        <begin position="31"/>
        <end position="47"/>
    </location>
</feature>
<dbReference type="eggNOG" id="COG3307">
    <property type="taxonomic scope" value="Bacteria"/>
</dbReference>
<comment type="subcellular location">
    <subcellularLocation>
        <location evidence="1">Membrane</location>
        <topology evidence="1">Multi-pass membrane protein</topology>
    </subcellularLocation>
</comment>
<keyword evidence="9" id="KW-1185">Reference proteome</keyword>
<evidence type="ECO:0000313" key="9">
    <source>
        <dbReference type="Proteomes" id="UP000011721"/>
    </source>
</evidence>
<feature type="transmembrane region" description="Helical" evidence="6">
    <location>
        <begin position="59"/>
        <end position="76"/>
    </location>
</feature>
<organism evidence="8 9">
    <name type="scientific">Desulfocapsa sulfexigens (strain DSM 10523 / SB164P1)</name>
    <dbReference type="NCBI Taxonomy" id="1167006"/>
    <lineage>
        <taxon>Bacteria</taxon>
        <taxon>Pseudomonadati</taxon>
        <taxon>Thermodesulfobacteriota</taxon>
        <taxon>Desulfobulbia</taxon>
        <taxon>Desulfobulbales</taxon>
        <taxon>Desulfocapsaceae</taxon>
        <taxon>Desulfocapsa</taxon>
    </lineage>
</organism>
<feature type="domain" description="O-antigen ligase-related" evidence="7">
    <location>
        <begin position="242"/>
        <end position="383"/>
    </location>
</feature>
<evidence type="ECO:0000259" key="7">
    <source>
        <dbReference type="Pfam" id="PF04932"/>
    </source>
</evidence>
<evidence type="ECO:0000256" key="5">
    <source>
        <dbReference type="PROSITE-ProRule" id="PRU00339"/>
    </source>
</evidence>
<gene>
    <name evidence="8" type="ordered locus">UWK_01808</name>
</gene>
<feature type="transmembrane region" description="Helical" evidence="6">
    <location>
        <begin position="192"/>
        <end position="210"/>
    </location>
</feature>
<keyword evidence="4 6" id="KW-0472">Membrane</keyword>
<feature type="transmembrane region" description="Helical" evidence="6">
    <location>
        <begin position="408"/>
        <end position="427"/>
    </location>
</feature>
<feature type="transmembrane region" description="Helical" evidence="6">
    <location>
        <begin position="147"/>
        <end position="165"/>
    </location>
</feature>
<keyword evidence="8" id="KW-0436">Ligase</keyword>
<dbReference type="InterPro" id="IPR019734">
    <property type="entry name" value="TPR_rpt"/>
</dbReference>
<feature type="transmembrane region" description="Helical" evidence="6">
    <location>
        <begin position="439"/>
        <end position="457"/>
    </location>
</feature>